<evidence type="ECO:0000313" key="2">
    <source>
        <dbReference type="EMBL" id="PAL29189.1"/>
    </source>
</evidence>
<dbReference type="RefSeq" id="WP_048854135.1">
    <property type="nucleotide sequence ID" value="NZ_BAMZ01000019.1"/>
</dbReference>
<dbReference type="AlphaFoldDB" id="A0A270BW36"/>
<organism evidence="2 3">
    <name type="scientific">Acetobacter syzygii</name>
    <dbReference type="NCBI Taxonomy" id="146476"/>
    <lineage>
        <taxon>Bacteria</taxon>
        <taxon>Pseudomonadati</taxon>
        <taxon>Pseudomonadota</taxon>
        <taxon>Alphaproteobacteria</taxon>
        <taxon>Acetobacterales</taxon>
        <taxon>Acetobacteraceae</taxon>
        <taxon>Acetobacter</taxon>
    </lineage>
</organism>
<evidence type="ECO:0000256" key="1">
    <source>
        <dbReference type="SAM" id="SignalP"/>
    </source>
</evidence>
<feature type="signal peptide" evidence="1">
    <location>
        <begin position="1"/>
        <end position="25"/>
    </location>
</feature>
<feature type="chain" id="PRO_5012424827" evidence="1">
    <location>
        <begin position="26"/>
        <end position="175"/>
    </location>
</feature>
<proteinExistence type="predicted"/>
<reference evidence="2 3" key="1">
    <citation type="submission" date="2017-04" db="EMBL/GenBank/DDBJ databases">
        <title>Kefir bacterial isolates.</title>
        <authorList>
            <person name="Kim Y."/>
            <person name="Blasche S."/>
            <person name="Patil K.R."/>
        </authorList>
    </citation>
    <scope>NUCLEOTIDE SEQUENCE [LARGE SCALE GENOMIC DNA]</scope>
    <source>
        <strain evidence="2 3">KR-2</strain>
    </source>
</reference>
<sequence length="175" mass="17697">MTYSKTALLASAFILALGGVHVAQAQTVAAELPAGTTTPTPPPGALLATNPANPASAPTNGAQIINNVTGTTTATTPGALGENGLPDITHASAGNVAGLLTYCIHKNYVSGTTPRSVARTLAKRPDVKNDPHYSIGGQGLLQNGTSTPFDVATLDQSARVKLCSDLTKKGQSLLP</sequence>
<accession>A0A270BW36</accession>
<evidence type="ECO:0000313" key="3">
    <source>
        <dbReference type="Proteomes" id="UP000216033"/>
    </source>
</evidence>
<gene>
    <name evidence="2" type="ORF">B9K05_00510</name>
</gene>
<dbReference type="GeneID" id="98302752"/>
<dbReference type="OrthoDB" id="7225017at2"/>
<keyword evidence="1" id="KW-0732">Signal</keyword>
<dbReference type="Proteomes" id="UP000216033">
    <property type="component" value="Unassembled WGS sequence"/>
</dbReference>
<comment type="caution">
    <text evidence="2">The sequence shown here is derived from an EMBL/GenBank/DDBJ whole genome shotgun (WGS) entry which is preliminary data.</text>
</comment>
<keyword evidence="3" id="KW-1185">Reference proteome</keyword>
<dbReference type="STRING" id="1231343.Absy_019_003"/>
<name>A0A270BW36_9PROT</name>
<protein>
    <submittedName>
        <fullName evidence="2">DUF2501 domain-containing protein</fullName>
    </submittedName>
</protein>
<dbReference type="EMBL" id="NDFP01000001">
    <property type="protein sequence ID" value="PAL29189.1"/>
    <property type="molecule type" value="Genomic_DNA"/>
</dbReference>